<dbReference type="VEuPathDB" id="VectorBase:PHUM413350"/>
<dbReference type="InterPro" id="IPR031782">
    <property type="entry name" value="LIP1_N"/>
</dbReference>
<evidence type="ECO:0000256" key="6">
    <source>
        <dbReference type="ARBA" id="ARBA00022737"/>
    </source>
</evidence>
<keyword evidence="5" id="KW-0433">Leucine-rich repeat</keyword>
<keyword evidence="12" id="KW-1185">Reference proteome</keyword>
<evidence type="ECO:0000313" key="12">
    <source>
        <dbReference type="Proteomes" id="UP000009046"/>
    </source>
</evidence>
<dbReference type="GeneID" id="8234303"/>
<dbReference type="Pfam" id="PF23142">
    <property type="entry name" value="PH_PLEKHM2"/>
    <property type="match status" value="1"/>
</dbReference>
<dbReference type="Proteomes" id="UP000009046">
    <property type="component" value="Unassembled WGS sequence"/>
</dbReference>
<dbReference type="HOGENOM" id="CLU_261024_0_0_1"/>
<feature type="compositionally biased region" description="Basic and acidic residues" evidence="7">
    <location>
        <begin position="510"/>
        <end position="522"/>
    </location>
</feature>
<dbReference type="PROSITE" id="PS51450">
    <property type="entry name" value="LRR"/>
    <property type="match status" value="3"/>
</dbReference>
<dbReference type="SUPFAM" id="SSF52075">
    <property type="entry name" value="Outer arm dynein light chain 1"/>
    <property type="match status" value="1"/>
</dbReference>
<dbReference type="OMA" id="LMQTTKS"/>
<dbReference type="GO" id="GO:0005737">
    <property type="term" value="C:cytoplasm"/>
    <property type="evidence" value="ECO:0007669"/>
    <property type="project" value="UniProtKB-SubCell"/>
</dbReference>
<reference evidence="10" key="1">
    <citation type="submission" date="2007-04" db="EMBL/GenBank/DDBJ databases">
        <title>Annotation of Pediculus humanus corporis strain USDA.</title>
        <authorList>
            <person name="Kirkness E."/>
            <person name="Hannick L."/>
            <person name="Hass B."/>
            <person name="Bruggner R."/>
            <person name="Lawson D."/>
            <person name="Bidwell S."/>
            <person name="Joardar V."/>
            <person name="Caler E."/>
            <person name="Walenz B."/>
            <person name="Inman J."/>
            <person name="Schobel S."/>
            <person name="Galinsky K."/>
            <person name="Amedeo P."/>
            <person name="Strausberg R."/>
        </authorList>
    </citation>
    <scope>NUCLEOTIDE SEQUENCE</scope>
    <source>
        <strain evidence="10">USDA</strain>
    </source>
</reference>
<keyword evidence="4" id="KW-0963">Cytoplasm</keyword>
<evidence type="ECO:0000259" key="8">
    <source>
        <dbReference type="Pfam" id="PF15904"/>
    </source>
</evidence>
<dbReference type="STRING" id="121224.E0VS86"/>
<dbReference type="eggNOG" id="KOG1859">
    <property type="taxonomic scope" value="Eukaryota"/>
</dbReference>
<dbReference type="Pfam" id="PF12799">
    <property type="entry name" value="LRR_4"/>
    <property type="match status" value="1"/>
</dbReference>
<dbReference type="EMBL" id="AAZO01005079">
    <property type="status" value="NOT_ANNOTATED_CDS"/>
    <property type="molecule type" value="Genomic_DNA"/>
</dbReference>
<dbReference type="Pfam" id="PF13516">
    <property type="entry name" value="LRR_6"/>
    <property type="match status" value="1"/>
</dbReference>
<feature type="region of interest" description="Disordered" evidence="7">
    <location>
        <begin position="510"/>
        <end position="547"/>
    </location>
</feature>
<dbReference type="OrthoDB" id="7451790at2759"/>
<organism>
    <name type="scientific">Pediculus humanus subsp. corporis</name>
    <name type="common">Body louse</name>
    <dbReference type="NCBI Taxonomy" id="121224"/>
    <lineage>
        <taxon>Eukaryota</taxon>
        <taxon>Metazoa</taxon>
        <taxon>Ecdysozoa</taxon>
        <taxon>Arthropoda</taxon>
        <taxon>Hexapoda</taxon>
        <taxon>Insecta</taxon>
        <taxon>Pterygota</taxon>
        <taxon>Neoptera</taxon>
        <taxon>Paraneoptera</taxon>
        <taxon>Psocodea</taxon>
        <taxon>Troctomorpha</taxon>
        <taxon>Phthiraptera</taxon>
        <taxon>Anoplura</taxon>
        <taxon>Pediculidae</taxon>
        <taxon>Pediculus</taxon>
    </lineage>
</organism>
<dbReference type="CTD" id="8234303"/>
<reference evidence="11" key="3">
    <citation type="submission" date="2020-05" db="UniProtKB">
        <authorList>
            <consortium name="EnsemblMetazoa"/>
        </authorList>
    </citation>
    <scope>IDENTIFICATION</scope>
    <source>
        <strain evidence="11">USDA</strain>
    </source>
</reference>
<dbReference type="InterPro" id="IPR025875">
    <property type="entry name" value="Leu-rich_rpt_4"/>
</dbReference>
<dbReference type="PANTHER" id="PTHR15454">
    <property type="entry name" value="NISCHARIN RELATED"/>
    <property type="match status" value="1"/>
</dbReference>
<dbReference type="PANTHER" id="PTHR15454:SF69">
    <property type="entry name" value="SERINE_THREONINE-PROTEIN KINASE 11-INTERACTING PROTEIN"/>
    <property type="match status" value="1"/>
</dbReference>
<dbReference type="InParanoid" id="E0VS86"/>
<evidence type="ECO:0000256" key="7">
    <source>
        <dbReference type="SAM" id="MobiDB-lite"/>
    </source>
</evidence>
<evidence type="ECO:0000259" key="9">
    <source>
        <dbReference type="Pfam" id="PF23142"/>
    </source>
</evidence>
<dbReference type="FunCoup" id="E0VS86">
    <property type="interactions" value="1001"/>
</dbReference>
<comment type="subcellular location">
    <subcellularLocation>
        <location evidence="1">Cytoplasm</location>
    </subcellularLocation>
</comment>
<dbReference type="InterPro" id="IPR057288">
    <property type="entry name" value="PH_PLEKHM2"/>
</dbReference>
<keyword evidence="6" id="KW-0677">Repeat</keyword>
<evidence type="ECO:0000256" key="1">
    <source>
        <dbReference type="ARBA" id="ARBA00004496"/>
    </source>
</evidence>
<protein>
    <recommendedName>
        <fullName evidence="3">Serine/threonine-protein kinase 11-interacting protein</fullName>
    </recommendedName>
</protein>
<dbReference type="Gene3D" id="3.80.10.10">
    <property type="entry name" value="Ribonuclease Inhibitor"/>
    <property type="match status" value="1"/>
</dbReference>
<feature type="region of interest" description="Disordered" evidence="7">
    <location>
        <begin position="732"/>
        <end position="778"/>
    </location>
</feature>
<dbReference type="SMART" id="SM00369">
    <property type="entry name" value="LRR_TYP"/>
    <property type="match status" value="3"/>
</dbReference>
<accession>E0VS86</accession>
<dbReference type="RefSeq" id="XP_002428980.1">
    <property type="nucleotide sequence ID" value="XM_002428935.1"/>
</dbReference>
<proteinExistence type="inferred from homology"/>
<gene>
    <name evidence="11" type="primary">8234303</name>
    <name evidence="10" type="ORF">Phum_PHUM413350</name>
</gene>
<feature type="compositionally biased region" description="Acidic residues" evidence="7">
    <location>
        <begin position="531"/>
        <end position="544"/>
    </location>
</feature>
<comment type="similarity">
    <text evidence="2">Belongs to the STK11IP family.</text>
</comment>
<dbReference type="InterPro" id="IPR001611">
    <property type="entry name" value="Leu-rich_rpt"/>
</dbReference>
<dbReference type="AlphaFoldDB" id="E0VS86"/>
<sequence length="1136" mass="128749">MSSDIDEISQLASILHQNGDKVLKALSKFTLNAVLLQKLNNQFNLILENVNNSDNELYYDIVSENESRQILKDLQFLNDFIQKTVSLKLTNNSNLNLLNKKVDISNFKNIKYLEIKKVSINEIVGLKNIQSRLESVVCDRCLSHLEDLFSKCGGDNTCDVVWNTLREAVLSFNKINVIDKSIALAPSLQVLDLSHNQITDVKAIECLPNLKYVNLSYNCLDSIPTFHKSAKKKIELLAMKNNYVENLKGLKGLSHLNELDLSNNWISDWGSFYMLLSISTLKCLSLSGNPISCYRNYRLKVAEYLHINASFNDFYLDKIKLCKKEKACVGLKLCDGNLALNKSILEEKFSEKSLNSDDYLKKSSIPIKKTGKTRLVDIPNLDDGTNEEKAIDNQLESLNSSTEHLITKKRIEHTRSAYGVDNWLVHGSSVVQDILGLPSVEVSTSTPCDDLCLNAALDSVKNTITTVAVIETQPPETVIKDVEKNNQDSFFTCNDEDSTLNYFSAETSREKENAVDKKKENSIDYTNDDCSNTEEVQDPDDEKETSENENIFTVLKEVKGNGRTTIQDELFLAMTENELRERELIKRKIITKWCLSSLESCIKLKPNKLQLVFNTVKRDKKERIYSFKENDANVLYKLLVEILENRTLSDMNQIVYKCENCSSQFSAEIKSGKTVSHNRSFSASGFFQSFRNPSEDKSSSELYSQSSAGSAASLNEIGELSSIQKDNIKKSDSDIEVLSNPSQSSIEIIDGPTKFPSANPSAQKQINENDDDTDDTLVPNLSTTEILQNNPPALLTESSSSGSVTDSICTAYENSNANNSNSNGGKPGKKDFQKLEIEKKMDEPILQGWSVNENKEGTKGEESDFTNLDHRIKLLLYTNVFEDAQEEFSFGIRAVVNPFNTNNFFPSCIIVSNKKLYFLKITNGEHGDDARNFLEKIDFLCFNLNAVKYIYTLTWHQGFAVKIQSPNNSKKWKQYLILLMNSTRTRNFLKFLTSESHCLNKTRINKEILEKPYMSLQHSLLSSTCLDDINIQYFCLFNTCTITNDLNSTEIKYGGILTNSTDIVLIGGSLNWLFVESNDLPVFERFQKMKNLKKVNEESDVWNFLMEGEECVQELLKFVKESWENIFFVPLKISDI</sequence>
<dbReference type="InterPro" id="IPR032675">
    <property type="entry name" value="LRR_dom_sf"/>
</dbReference>
<feature type="compositionally biased region" description="Polar residues" evidence="7">
    <location>
        <begin position="756"/>
        <end position="766"/>
    </location>
</feature>
<dbReference type="Pfam" id="PF15904">
    <property type="entry name" value="LIP1"/>
    <property type="match status" value="1"/>
</dbReference>
<dbReference type="EMBL" id="DS235745">
    <property type="protein sequence ID" value="EEB16242.1"/>
    <property type="molecule type" value="Genomic_DNA"/>
</dbReference>
<feature type="domain" description="LKB1 serine/threonine kinase interacting protein 1 N-terminal" evidence="8">
    <location>
        <begin position="8"/>
        <end position="91"/>
    </location>
</feature>
<dbReference type="InterPro" id="IPR003591">
    <property type="entry name" value="Leu-rich_rpt_typical-subtyp"/>
</dbReference>
<reference evidence="10" key="2">
    <citation type="submission" date="2007-04" db="EMBL/GenBank/DDBJ databases">
        <title>The genome of the human body louse.</title>
        <authorList>
            <consortium name="The Human Body Louse Genome Consortium"/>
            <person name="Kirkness E."/>
            <person name="Walenz B."/>
            <person name="Hass B."/>
            <person name="Bruggner R."/>
            <person name="Strausberg R."/>
        </authorList>
    </citation>
    <scope>NUCLEOTIDE SEQUENCE</scope>
    <source>
        <strain evidence="10">USDA</strain>
    </source>
</reference>
<feature type="domain" description="PLEKHM2 PH" evidence="9">
    <location>
        <begin position="861"/>
        <end position="1002"/>
    </location>
</feature>
<evidence type="ECO:0000256" key="3">
    <source>
        <dbReference type="ARBA" id="ARBA00020683"/>
    </source>
</evidence>
<evidence type="ECO:0000256" key="2">
    <source>
        <dbReference type="ARBA" id="ARBA00008771"/>
    </source>
</evidence>
<evidence type="ECO:0000313" key="11">
    <source>
        <dbReference type="EnsemblMetazoa" id="PHUM413350-PA"/>
    </source>
</evidence>
<dbReference type="EnsemblMetazoa" id="PHUM413350-RA">
    <property type="protein sequence ID" value="PHUM413350-PA"/>
    <property type="gene ID" value="PHUM413350"/>
</dbReference>
<evidence type="ECO:0000256" key="4">
    <source>
        <dbReference type="ARBA" id="ARBA00022490"/>
    </source>
</evidence>
<evidence type="ECO:0000256" key="5">
    <source>
        <dbReference type="ARBA" id="ARBA00022614"/>
    </source>
</evidence>
<evidence type="ECO:0000313" key="10">
    <source>
        <dbReference type="EMBL" id="EEB16242.1"/>
    </source>
</evidence>
<name>E0VS86_PEDHC</name>
<dbReference type="KEGG" id="phu:Phum_PHUM413350"/>